<sequence length="217" mass="24574">SDTSTMPKREVKKEEGVTYPGDACSVPQPPSKHGEASRSRSSHYTARQFISPVSTINRPMPLPPSHSAISRGHMGSSSDAHSASNGRRKEVKKEPIDDHPTNHQPNKMNEPNPPTSTVKKECDDEVHSQSDVKEWEQQREKNKKRELCHRHRCLLIRAAANTILLPEVAVERIDQEEQKSVLTKVICRFLKRPAINGDVIEYTRIELARILEDKMCN</sequence>
<gene>
    <name evidence="2" type="ORF">PENTCL1PPCAC_28566</name>
</gene>
<proteinExistence type="predicted"/>
<dbReference type="Proteomes" id="UP001432027">
    <property type="component" value="Unassembled WGS sequence"/>
</dbReference>
<feature type="compositionally biased region" description="Basic and acidic residues" evidence="1">
    <location>
        <begin position="118"/>
        <end position="142"/>
    </location>
</feature>
<reference evidence="2" key="1">
    <citation type="submission" date="2023-10" db="EMBL/GenBank/DDBJ databases">
        <title>Genome assembly of Pristionchus species.</title>
        <authorList>
            <person name="Yoshida K."/>
            <person name="Sommer R.J."/>
        </authorList>
    </citation>
    <scope>NUCLEOTIDE SEQUENCE</scope>
    <source>
        <strain evidence="2">RS0144</strain>
    </source>
</reference>
<feature type="compositionally biased region" description="Basic and acidic residues" evidence="1">
    <location>
        <begin position="87"/>
        <end position="101"/>
    </location>
</feature>
<accession>A0AAV5UID9</accession>
<protein>
    <submittedName>
        <fullName evidence="2">Uncharacterized protein</fullName>
    </submittedName>
</protein>
<keyword evidence="3" id="KW-1185">Reference proteome</keyword>
<evidence type="ECO:0000256" key="1">
    <source>
        <dbReference type="SAM" id="MobiDB-lite"/>
    </source>
</evidence>
<comment type="caution">
    <text evidence="2">The sequence shown here is derived from an EMBL/GenBank/DDBJ whole genome shotgun (WGS) entry which is preliminary data.</text>
</comment>
<dbReference type="EMBL" id="BTSX01000006">
    <property type="protein sequence ID" value="GMT06392.1"/>
    <property type="molecule type" value="Genomic_DNA"/>
</dbReference>
<dbReference type="AlphaFoldDB" id="A0AAV5UID9"/>
<name>A0AAV5UID9_9BILA</name>
<evidence type="ECO:0000313" key="3">
    <source>
        <dbReference type="Proteomes" id="UP001432027"/>
    </source>
</evidence>
<feature type="region of interest" description="Disordered" evidence="1">
    <location>
        <begin position="1"/>
        <end position="142"/>
    </location>
</feature>
<evidence type="ECO:0000313" key="2">
    <source>
        <dbReference type="EMBL" id="GMT06392.1"/>
    </source>
</evidence>
<feature type="compositionally biased region" description="Basic and acidic residues" evidence="1">
    <location>
        <begin position="7"/>
        <end position="16"/>
    </location>
</feature>
<feature type="non-terminal residue" evidence="2">
    <location>
        <position position="1"/>
    </location>
</feature>
<feature type="compositionally biased region" description="Polar residues" evidence="1">
    <location>
        <begin position="75"/>
        <end position="85"/>
    </location>
</feature>
<organism evidence="2 3">
    <name type="scientific">Pristionchus entomophagus</name>
    <dbReference type="NCBI Taxonomy" id="358040"/>
    <lineage>
        <taxon>Eukaryota</taxon>
        <taxon>Metazoa</taxon>
        <taxon>Ecdysozoa</taxon>
        <taxon>Nematoda</taxon>
        <taxon>Chromadorea</taxon>
        <taxon>Rhabditida</taxon>
        <taxon>Rhabditina</taxon>
        <taxon>Diplogasteromorpha</taxon>
        <taxon>Diplogasteroidea</taxon>
        <taxon>Neodiplogasteridae</taxon>
        <taxon>Pristionchus</taxon>
    </lineage>
</organism>